<dbReference type="GO" id="GO:0000976">
    <property type="term" value="F:transcription cis-regulatory region binding"/>
    <property type="evidence" value="ECO:0007669"/>
    <property type="project" value="TreeGrafter"/>
</dbReference>
<dbReference type="PROSITE" id="PS50931">
    <property type="entry name" value="HTH_LYSR"/>
    <property type="match status" value="1"/>
</dbReference>
<evidence type="ECO:0000313" key="6">
    <source>
        <dbReference type="EMBL" id="ERL07156.1"/>
    </source>
</evidence>
<keyword evidence="4" id="KW-0804">Transcription</keyword>
<dbReference type="PANTHER" id="PTHR30126:SF64">
    <property type="entry name" value="HTH-TYPE TRANSCRIPTIONAL REGULATOR CITR"/>
    <property type="match status" value="1"/>
</dbReference>
<dbReference type="OrthoDB" id="3176554at2"/>
<gene>
    <name evidence="6" type="ORF">HMPREF1316_1734</name>
</gene>
<keyword evidence="3" id="KW-0238">DNA-binding</keyword>
<evidence type="ECO:0000256" key="4">
    <source>
        <dbReference type="ARBA" id="ARBA00023163"/>
    </source>
</evidence>
<dbReference type="eggNOG" id="COG0583">
    <property type="taxonomic scope" value="Bacteria"/>
</dbReference>
<evidence type="ECO:0000256" key="3">
    <source>
        <dbReference type="ARBA" id="ARBA00023125"/>
    </source>
</evidence>
<dbReference type="InterPro" id="IPR047788">
    <property type="entry name" value="LysR-like_Sec_metab"/>
</dbReference>
<dbReference type="NCBIfam" id="NF040786">
    <property type="entry name" value="LysR_Sec_metab"/>
    <property type="match status" value="1"/>
</dbReference>
<dbReference type="FunFam" id="1.10.10.10:FF:000001">
    <property type="entry name" value="LysR family transcriptional regulator"/>
    <property type="match status" value="1"/>
</dbReference>
<keyword evidence="7" id="KW-1185">Reference proteome</keyword>
<proteinExistence type="inferred from homology"/>
<feature type="domain" description="HTH lysR-type" evidence="5">
    <location>
        <begin position="1"/>
        <end position="58"/>
    </location>
</feature>
<sequence>MDFKQLQSFVTVIRYGSFTKAAESLSISQPTISTHVRALEEELGTPLVLRTAKHVELTPQGNRVFEQAVTMLAMRDRMLEVMQSRERNAIYLGTSSIPSAYILPEALPEYARLHPEIRFLIYQHDSQDIVSGLTEGVYDVGLTGMPADEPSLECVAFCKDHMVIVTPPDERFSASQGAPMEVAQRLLTTEHMVIRNEGSGSRATMDSILDGMGITDEALDIVARVNDQETIKNLVESGFGITVVSSRAVRDRVAAGRLLQFEIPCPAAERMLYLAYRKNSLFDEHAQDFVTFLRLHYASEG</sequence>
<dbReference type="RefSeq" id="WP_021726567.1">
    <property type="nucleotide sequence ID" value="NZ_AWEZ01000060.1"/>
</dbReference>
<accession>U2V395</accession>
<evidence type="ECO:0000256" key="2">
    <source>
        <dbReference type="ARBA" id="ARBA00023015"/>
    </source>
</evidence>
<dbReference type="SUPFAM" id="SSF53850">
    <property type="entry name" value="Periplasmic binding protein-like II"/>
    <property type="match status" value="1"/>
</dbReference>
<dbReference type="PRINTS" id="PR00039">
    <property type="entry name" value="HTHLYSR"/>
</dbReference>
<dbReference type="SUPFAM" id="SSF46785">
    <property type="entry name" value="Winged helix' DNA-binding domain"/>
    <property type="match status" value="1"/>
</dbReference>
<dbReference type="InterPro" id="IPR000847">
    <property type="entry name" value="LysR_HTH_N"/>
</dbReference>
<dbReference type="EMBL" id="AWEZ01000060">
    <property type="protein sequence ID" value="ERL07156.1"/>
    <property type="molecule type" value="Genomic_DNA"/>
</dbReference>
<comment type="caution">
    <text evidence="6">The sequence shown here is derived from an EMBL/GenBank/DDBJ whole genome shotgun (WGS) entry which is preliminary data.</text>
</comment>
<dbReference type="Pfam" id="PF03466">
    <property type="entry name" value="LysR_substrate"/>
    <property type="match status" value="1"/>
</dbReference>
<evidence type="ECO:0000313" key="7">
    <source>
        <dbReference type="Proteomes" id="UP000016638"/>
    </source>
</evidence>
<dbReference type="PANTHER" id="PTHR30126">
    <property type="entry name" value="HTH-TYPE TRANSCRIPTIONAL REGULATOR"/>
    <property type="match status" value="1"/>
</dbReference>
<protein>
    <submittedName>
        <fullName evidence="6">LysR substrate-binding domain protein</fullName>
    </submittedName>
</protein>
<dbReference type="InterPro" id="IPR036390">
    <property type="entry name" value="WH_DNA-bd_sf"/>
</dbReference>
<keyword evidence="2" id="KW-0805">Transcription regulation</keyword>
<evidence type="ECO:0000259" key="5">
    <source>
        <dbReference type="PROSITE" id="PS50931"/>
    </source>
</evidence>
<reference evidence="6 7" key="1">
    <citation type="submission" date="2013-08" db="EMBL/GenBank/DDBJ databases">
        <authorList>
            <person name="Durkin A.S."/>
            <person name="Haft D.R."/>
            <person name="McCorrison J."/>
            <person name="Torralba M."/>
            <person name="Gillis M."/>
            <person name="Haft D.H."/>
            <person name="Methe B."/>
            <person name="Sutton G."/>
            <person name="Nelson K.E."/>
        </authorList>
    </citation>
    <scope>NUCLEOTIDE SEQUENCE [LARGE SCALE GENOMIC DNA]</scope>
    <source>
        <strain evidence="6 7">F0195</strain>
    </source>
</reference>
<dbReference type="AlphaFoldDB" id="U2V395"/>
<dbReference type="GO" id="GO:0003700">
    <property type="term" value="F:DNA-binding transcription factor activity"/>
    <property type="evidence" value="ECO:0007669"/>
    <property type="project" value="InterPro"/>
</dbReference>
<dbReference type="Gene3D" id="3.40.190.290">
    <property type="match status" value="1"/>
</dbReference>
<evidence type="ECO:0000256" key="1">
    <source>
        <dbReference type="ARBA" id="ARBA00009437"/>
    </source>
</evidence>
<dbReference type="InterPro" id="IPR036388">
    <property type="entry name" value="WH-like_DNA-bd_sf"/>
</dbReference>
<name>U2V395_9ACTN</name>
<dbReference type="PATRIC" id="fig|1125712.3.peg.1720"/>
<dbReference type="InterPro" id="IPR005119">
    <property type="entry name" value="LysR_subst-bd"/>
</dbReference>
<comment type="similarity">
    <text evidence="1">Belongs to the LysR transcriptional regulatory family.</text>
</comment>
<dbReference type="Pfam" id="PF00126">
    <property type="entry name" value="HTH_1"/>
    <property type="match status" value="1"/>
</dbReference>
<organism evidence="6 7">
    <name type="scientific">Olsenella profusa F0195</name>
    <dbReference type="NCBI Taxonomy" id="1125712"/>
    <lineage>
        <taxon>Bacteria</taxon>
        <taxon>Bacillati</taxon>
        <taxon>Actinomycetota</taxon>
        <taxon>Coriobacteriia</taxon>
        <taxon>Coriobacteriales</taxon>
        <taxon>Atopobiaceae</taxon>
        <taxon>Olsenella</taxon>
    </lineage>
</organism>
<dbReference type="Proteomes" id="UP000016638">
    <property type="component" value="Unassembled WGS sequence"/>
</dbReference>
<dbReference type="STRING" id="1125712.HMPREF1316_1734"/>
<dbReference type="Gene3D" id="1.10.10.10">
    <property type="entry name" value="Winged helix-like DNA-binding domain superfamily/Winged helix DNA-binding domain"/>
    <property type="match status" value="1"/>
</dbReference>